<dbReference type="InterPro" id="IPR006638">
    <property type="entry name" value="Elp3/MiaA/NifB-like_rSAM"/>
</dbReference>
<dbReference type="InterPro" id="IPR040072">
    <property type="entry name" value="Methyltransferase_A"/>
</dbReference>
<comment type="caution">
    <text evidence="14">The sequence shown here is derived from an EMBL/GenBank/DDBJ whole genome shotgun (WGS) entry which is preliminary data.</text>
</comment>
<dbReference type="Gene3D" id="1.10.150.530">
    <property type="match status" value="1"/>
</dbReference>
<dbReference type="PANTHER" id="PTHR30544">
    <property type="entry name" value="23S RRNA METHYLTRANSFERASE"/>
    <property type="match status" value="1"/>
</dbReference>
<dbReference type="InterPro" id="IPR013785">
    <property type="entry name" value="Aldolase_TIM"/>
</dbReference>
<evidence type="ECO:0000259" key="13">
    <source>
        <dbReference type="PROSITE" id="PS51918"/>
    </source>
</evidence>
<comment type="subcellular location">
    <subcellularLocation>
        <location evidence="1 12">Cytoplasm</location>
    </subcellularLocation>
</comment>
<dbReference type="GO" id="GO:0070475">
    <property type="term" value="P:rRNA base methylation"/>
    <property type="evidence" value="ECO:0007669"/>
    <property type="project" value="UniProtKB-UniRule"/>
</dbReference>
<comment type="catalytic activity">
    <reaction evidence="12">
        <text>adenosine(37) in tRNA + 2 reduced [2Fe-2S]-[ferredoxin] + 2 S-adenosyl-L-methionine = 2-methyladenosine(37) in tRNA + 5'-deoxyadenosine + L-methionine + 2 oxidized [2Fe-2S]-[ferredoxin] + S-adenosyl-L-homocysteine</text>
        <dbReference type="Rhea" id="RHEA:43332"/>
        <dbReference type="Rhea" id="RHEA-COMP:10000"/>
        <dbReference type="Rhea" id="RHEA-COMP:10001"/>
        <dbReference type="Rhea" id="RHEA-COMP:10162"/>
        <dbReference type="Rhea" id="RHEA-COMP:10485"/>
        <dbReference type="ChEBI" id="CHEBI:17319"/>
        <dbReference type="ChEBI" id="CHEBI:33737"/>
        <dbReference type="ChEBI" id="CHEBI:33738"/>
        <dbReference type="ChEBI" id="CHEBI:57844"/>
        <dbReference type="ChEBI" id="CHEBI:57856"/>
        <dbReference type="ChEBI" id="CHEBI:59789"/>
        <dbReference type="ChEBI" id="CHEBI:74411"/>
        <dbReference type="ChEBI" id="CHEBI:74497"/>
        <dbReference type="EC" id="2.1.1.192"/>
    </reaction>
</comment>
<comment type="function">
    <text evidence="12">Specifically methylates position 2 of adenine 2503 in 23S rRNA and position 2 of adenine 37 in tRNAs.</text>
</comment>
<dbReference type="GO" id="GO:0019843">
    <property type="term" value="F:rRNA binding"/>
    <property type="evidence" value="ECO:0007669"/>
    <property type="project" value="UniProtKB-UniRule"/>
</dbReference>
<keyword evidence="6 12" id="KW-0808">Transferase</keyword>
<evidence type="ECO:0000256" key="9">
    <source>
        <dbReference type="ARBA" id="ARBA00023004"/>
    </source>
</evidence>
<dbReference type="EMBL" id="PFER01000013">
    <property type="protein sequence ID" value="PJE73769.1"/>
    <property type="molecule type" value="Genomic_DNA"/>
</dbReference>
<dbReference type="PROSITE" id="PS51918">
    <property type="entry name" value="RADICAL_SAM"/>
    <property type="match status" value="1"/>
</dbReference>
<feature type="binding site" evidence="12">
    <location>
        <position position="113"/>
    </location>
    <ligand>
        <name>[4Fe-4S] cluster</name>
        <dbReference type="ChEBI" id="CHEBI:49883"/>
        <note>4Fe-4S-S-AdoMet</note>
    </ligand>
</feature>
<evidence type="ECO:0000256" key="8">
    <source>
        <dbReference type="ARBA" id="ARBA00022723"/>
    </source>
</evidence>
<feature type="binding site" evidence="12">
    <location>
        <position position="294"/>
    </location>
    <ligand>
        <name>S-adenosyl-L-methionine</name>
        <dbReference type="ChEBI" id="CHEBI:59789"/>
    </ligand>
</feature>
<reference evidence="15" key="1">
    <citation type="submission" date="2017-09" db="EMBL/GenBank/DDBJ databases">
        <title>Depth-based differentiation of microbial function through sediment-hosted aquifers and enrichment of novel symbionts in the deep terrestrial subsurface.</title>
        <authorList>
            <person name="Probst A.J."/>
            <person name="Ladd B."/>
            <person name="Jarett J.K."/>
            <person name="Geller-Mcgrath D.E."/>
            <person name="Sieber C.M.K."/>
            <person name="Emerson J.B."/>
            <person name="Anantharaman K."/>
            <person name="Thomas B.C."/>
            <person name="Malmstrom R."/>
            <person name="Stieglmeier M."/>
            <person name="Klingl A."/>
            <person name="Woyke T."/>
            <person name="Ryan C.M."/>
            <person name="Banfield J.F."/>
        </authorList>
    </citation>
    <scope>NUCLEOTIDE SEQUENCE [LARGE SCALE GENOMIC DNA]</scope>
</reference>
<evidence type="ECO:0000256" key="10">
    <source>
        <dbReference type="ARBA" id="ARBA00023014"/>
    </source>
</evidence>
<evidence type="ECO:0000256" key="1">
    <source>
        <dbReference type="ARBA" id="ARBA00004496"/>
    </source>
</evidence>
<evidence type="ECO:0000256" key="12">
    <source>
        <dbReference type="HAMAP-Rule" id="MF_01849"/>
    </source>
</evidence>
<dbReference type="NCBIfam" id="TIGR00048">
    <property type="entry name" value="rRNA_mod_RlmN"/>
    <property type="match status" value="1"/>
</dbReference>
<sequence>MDIIKVEKFLTESGHKPYRLKEIKKAVFVDLATSWQDIKFLPKDLRDSLGEKFAFSCLKNIKTLESKKGDSVKVVFETSDGLKIETVLMKHLATGSEQAAGRNTVCISSQAGCAMACGFCATGKAGYKRNLTSEEIVEQVLFFTRLLKNEKNKIDNVVFMGMGEPFLNYDNVMEAARILNDKGGFNLGIRHISISTCGITPAIDKFAEEKLQINLAVSLHGANDEIRTKLMPINKTYPIAALMTAIDNYIKKTNRKVMFEYLLIDGVNDSREDARELAKLMKGQLYHVNLIKYHDTGGTYKPSPKAKRDTFFDALKKQGISATQRVSFGEDILAACGQLAGK</sequence>
<dbReference type="Pfam" id="PF04055">
    <property type="entry name" value="Radical_SAM"/>
    <property type="match status" value="1"/>
</dbReference>
<feature type="binding site" evidence="12">
    <location>
        <position position="120"/>
    </location>
    <ligand>
        <name>[4Fe-4S] cluster</name>
        <dbReference type="ChEBI" id="CHEBI:49883"/>
        <note>4Fe-4S-S-AdoMet</note>
    </ligand>
</feature>
<dbReference type="GO" id="GO:0070040">
    <property type="term" value="F:rRNA (adenine(2503)-C2-)-methyltransferase activity"/>
    <property type="evidence" value="ECO:0007669"/>
    <property type="project" value="UniProtKB-UniRule"/>
</dbReference>
<keyword evidence="4 12" id="KW-0698">rRNA processing</keyword>
<dbReference type="PIRSF" id="PIRSF006004">
    <property type="entry name" value="CHP00048"/>
    <property type="match status" value="1"/>
</dbReference>
<dbReference type="InterPro" id="IPR004383">
    <property type="entry name" value="rRNA_lsu_MTrfase_RlmN/Cfr"/>
</dbReference>
<feature type="domain" description="Radical SAM core" evidence="13">
    <location>
        <begin position="99"/>
        <end position="331"/>
    </location>
</feature>
<keyword evidence="7 12" id="KW-0949">S-adenosyl-L-methionine</keyword>
<evidence type="ECO:0000256" key="6">
    <source>
        <dbReference type="ARBA" id="ARBA00022679"/>
    </source>
</evidence>
<accession>A0A2M8LAX0</accession>
<dbReference type="FunFam" id="3.20.20.70:FF:000014">
    <property type="entry name" value="Probable dual-specificity RNA methyltransferase RlmN"/>
    <property type="match status" value="1"/>
</dbReference>
<keyword evidence="10 12" id="KW-0411">Iron-sulfur</keyword>
<dbReference type="EC" id="2.1.1.192" evidence="12"/>
<keyword evidence="12" id="KW-0819">tRNA processing</keyword>
<dbReference type="InterPro" id="IPR007197">
    <property type="entry name" value="rSAM"/>
</dbReference>
<dbReference type="SUPFAM" id="SSF102114">
    <property type="entry name" value="Radical SAM enzymes"/>
    <property type="match status" value="1"/>
</dbReference>
<protein>
    <recommendedName>
        <fullName evidence="12">Probable dual-specificity RNA methyltransferase RlmN</fullName>
        <ecNumber evidence="12">2.1.1.192</ecNumber>
    </recommendedName>
    <alternativeName>
        <fullName evidence="12">23S rRNA (adenine(2503)-C(2))-methyltransferase</fullName>
    </alternativeName>
    <alternativeName>
        <fullName evidence="12">23S rRNA m2A2503 methyltransferase</fullName>
    </alternativeName>
    <alternativeName>
        <fullName evidence="12">Ribosomal RNA large subunit methyltransferase N</fullName>
    </alternativeName>
    <alternativeName>
        <fullName evidence="12">tRNA (adenine(37)-C(2))-methyltransferase</fullName>
    </alternativeName>
    <alternativeName>
        <fullName evidence="12">tRNA m2A37 methyltransferase</fullName>
    </alternativeName>
</protein>
<comment type="cofactor">
    <cofactor evidence="12">
        <name>[4Fe-4S] cluster</name>
        <dbReference type="ChEBI" id="CHEBI:49883"/>
    </cofactor>
    <text evidence="12">Binds 1 [4Fe-4S] cluster. The cluster is coordinated with 3 cysteines and an exchangeable S-adenosyl-L-methionine.</text>
</comment>
<dbReference type="GO" id="GO:0030488">
    <property type="term" value="P:tRNA methylation"/>
    <property type="evidence" value="ECO:0007669"/>
    <property type="project" value="UniProtKB-UniRule"/>
</dbReference>
<keyword evidence="5 12" id="KW-0489">Methyltransferase</keyword>
<gene>
    <name evidence="12 14" type="primary">rlmN</name>
    <name evidence="14" type="ORF">COV02_00735</name>
</gene>
<feature type="active site" description="Proton acceptor" evidence="12">
    <location>
        <position position="85"/>
    </location>
</feature>
<feature type="binding site" evidence="12">
    <location>
        <position position="117"/>
    </location>
    <ligand>
        <name>[4Fe-4S] cluster</name>
        <dbReference type="ChEBI" id="CHEBI:49883"/>
        <note>4Fe-4S-S-AdoMet</note>
    </ligand>
</feature>
<dbReference type="GO" id="GO:0046872">
    <property type="term" value="F:metal ion binding"/>
    <property type="evidence" value="ECO:0007669"/>
    <property type="project" value="UniProtKB-KW"/>
</dbReference>
<feature type="binding site" evidence="12">
    <location>
        <begin position="218"/>
        <end position="220"/>
    </location>
    <ligand>
        <name>S-adenosyl-L-methionine</name>
        <dbReference type="ChEBI" id="CHEBI:59789"/>
    </ligand>
</feature>
<feature type="binding site" evidence="12">
    <location>
        <begin position="163"/>
        <end position="164"/>
    </location>
    <ligand>
        <name>S-adenosyl-L-methionine</name>
        <dbReference type="ChEBI" id="CHEBI:59789"/>
    </ligand>
</feature>
<feature type="active site" description="S-methylcysteine intermediate" evidence="12">
    <location>
        <position position="336"/>
    </location>
</feature>
<dbReference type="Gene3D" id="3.20.20.70">
    <property type="entry name" value="Aldolase class I"/>
    <property type="match status" value="1"/>
</dbReference>
<dbReference type="HAMAP" id="MF_01849">
    <property type="entry name" value="RNA_methyltr_RlmN"/>
    <property type="match status" value="1"/>
</dbReference>
<evidence type="ECO:0000256" key="5">
    <source>
        <dbReference type="ARBA" id="ARBA00022603"/>
    </source>
</evidence>
<dbReference type="AlphaFoldDB" id="A0A2M8LAX0"/>
<dbReference type="SMART" id="SM00729">
    <property type="entry name" value="Elp3"/>
    <property type="match status" value="1"/>
</dbReference>
<keyword evidence="8 12" id="KW-0479">Metal-binding</keyword>
<evidence type="ECO:0000256" key="4">
    <source>
        <dbReference type="ARBA" id="ARBA00022552"/>
    </source>
</evidence>
<evidence type="ECO:0000256" key="2">
    <source>
        <dbReference type="ARBA" id="ARBA00022485"/>
    </source>
</evidence>
<evidence type="ECO:0000313" key="14">
    <source>
        <dbReference type="EMBL" id="PJE73769.1"/>
    </source>
</evidence>
<dbReference type="InterPro" id="IPR027492">
    <property type="entry name" value="RNA_MTrfase_RlmN"/>
</dbReference>
<dbReference type="PANTHER" id="PTHR30544:SF5">
    <property type="entry name" value="RADICAL SAM CORE DOMAIN-CONTAINING PROTEIN"/>
    <property type="match status" value="1"/>
</dbReference>
<dbReference type="SFLD" id="SFLDS00029">
    <property type="entry name" value="Radical_SAM"/>
    <property type="match status" value="1"/>
</dbReference>
<comment type="catalytic activity">
    <reaction evidence="12">
        <text>adenosine(2503) in 23S rRNA + 2 reduced [2Fe-2S]-[ferredoxin] + 2 S-adenosyl-L-methionine = 2-methyladenosine(2503) in 23S rRNA + 5'-deoxyadenosine + L-methionine + 2 oxidized [2Fe-2S]-[ferredoxin] + S-adenosyl-L-homocysteine</text>
        <dbReference type="Rhea" id="RHEA:42916"/>
        <dbReference type="Rhea" id="RHEA-COMP:10000"/>
        <dbReference type="Rhea" id="RHEA-COMP:10001"/>
        <dbReference type="Rhea" id="RHEA-COMP:10152"/>
        <dbReference type="Rhea" id="RHEA-COMP:10282"/>
        <dbReference type="ChEBI" id="CHEBI:17319"/>
        <dbReference type="ChEBI" id="CHEBI:33737"/>
        <dbReference type="ChEBI" id="CHEBI:33738"/>
        <dbReference type="ChEBI" id="CHEBI:57844"/>
        <dbReference type="ChEBI" id="CHEBI:57856"/>
        <dbReference type="ChEBI" id="CHEBI:59789"/>
        <dbReference type="ChEBI" id="CHEBI:74411"/>
        <dbReference type="ChEBI" id="CHEBI:74497"/>
        <dbReference type="EC" id="2.1.1.192"/>
    </reaction>
</comment>
<evidence type="ECO:0000313" key="15">
    <source>
        <dbReference type="Proteomes" id="UP000230959"/>
    </source>
</evidence>
<comment type="similarity">
    <text evidence="12">Belongs to the radical SAM superfamily. RlmN family.</text>
</comment>
<dbReference type="InterPro" id="IPR058240">
    <property type="entry name" value="rSAM_sf"/>
</dbReference>
<feature type="binding site" evidence="12">
    <location>
        <position position="195"/>
    </location>
    <ligand>
        <name>S-adenosyl-L-methionine</name>
        <dbReference type="ChEBI" id="CHEBI:59789"/>
    </ligand>
</feature>
<dbReference type="SFLD" id="SFLDG01062">
    <property type="entry name" value="methyltransferase_(Class_A)"/>
    <property type="match status" value="1"/>
</dbReference>
<keyword evidence="11 12" id="KW-1015">Disulfide bond</keyword>
<dbReference type="CDD" id="cd01335">
    <property type="entry name" value="Radical_SAM"/>
    <property type="match status" value="1"/>
</dbReference>
<dbReference type="GO" id="GO:0005737">
    <property type="term" value="C:cytoplasm"/>
    <property type="evidence" value="ECO:0007669"/>
    <property type="project" value="UniProtKB-SubCell"/>
</dbReference>
<dbReference type="SFLD" id="SFLDF00275">
    <property type="entry name" value="adenosine_C2_methyltransferase"/>
    <property type="match status" value="1"/>
</dbReference>
<comment type="caution">
    <text evidence="12">Lacks conserved residue(s) required for the propagation of feature annotation.</text>
</comment>
<evidence type="ECO:0000256" key="3">
    <source>
        <dbReference type="ARBA" id="ARBA00022490"/>
    </source>
</evidence>
<dbReference type="GO" id="GO:0051539">
    <property type="term" value="F:4 iron, 4 sulfur cluster binding"/>
    <property type="evidence" value="ECO:0007669"/>
    <property type="project" value="UniProtKB-UniRule"/>
</dbReference>
<proteinExistence type="inferred from homology"/>
<dbReference type="Proteomes" id="UP000230959">
    <property type="component" value="Unassembled WGS sequence"/>
</dbReference>
<keyword evidence="3 12" id="KW-0963">Cytoplasm</keyword>
<evidence type="ECO:0000256" key="7">
    <source>
        <dbReference type="ARBA" id="ARBA00022691"/>
    </source>
</evidence>
<comment type="miscellaneous">
    <text evidence="12">Reaction proceeds by a ping-pong mechanism involving intermediate methylation of a conserved cysteine residue.</text>
</comment>
<name>A0A2M8LAX0_9BACT</name>
<keyword evidence="2 12" id="KW-0004">4Fe-4S</keyword>
<organism evidence="14 15">
    <name type="scientific">Candidatus Terrybacteria bacterium CG10_big_fil_rev_8_21_14_0_10_41_10</name>
    <dbReference type="NCBI Taxonomy" id="1975026"/>
    <lineage>
        <taxon>Bacteria</taxon>
        <taxon>Candidatus Terryibacteriota</taxon>
    </lineage>
</organism>
<dbReference type="GO" id="GO:0002935">
    <property type="term" value="F:tRNA (adenine(37)-C2)-methyltransferase activity"/>
    <property type="evidence" value="ECO:0007669"/>
    <property type="project" value="UniProtKB-UniRule"/>
</dbReference>
<dbReference type="GO" id="GO:0000049">
    <property type="term" value="F:tRNA binding"/>
    <property type="evidence" value="ECO:0007669"/>
    <property type="project" value="UniProtKB-UniRule"/>
</dbReference>
<keyword evidence="9 12" id="KW-0408">Iron</keyword>
<evidence type="ECO:0000256" key="11">
    <source>
        <dbReference type="ARBA" id="ARBA00023157"/>
    </source>
</evidence>